<reference evidence="2" key="1">
    <citation type="journal article" date="2020" name="Nature">
        <title>Giant virus diversity and host interactions through global metagenomics.</title>
        <authorList>
            <person name="Schulz F."/>
            <person name="Roux S."/>
            <person name="Paez-Espino D."/>
            <person name="Jungbluth S."/>
            <person name="Walsh D.A."/>
            <person name="Denef V.J."/>
            <person name="McMahon K.D."/>
            <person name="Konstantinidis K.T."/>
            <person name="Eloe-Fadrosh E.A."/>
            <person name="Kyrpides N.C."/>
            <person name="Woyke T."/>
        </authorList>
    </citation>
    <scope>NUCLEOTIDE SEQUENCE</scope>
    <source>
        <strain evidence="2">GVMAG-M-3300021425-14</strain>
    </source>
</reference>
<sequence length="174" mass="20391">MKIVEKTYLYMSRATYILYVLIIFGLWNRAPHYLENVFFFINLFIGIVFVVYFNPLSKTKFKNYHKTMIFWAGVALITNLSLDNIWEKTLELKKDIEDDTKEVARKAKKEVTSHGTFLINIIKKIYVDIKGFLLNNNEKSKESVKQNISKLYDFVFGQPKAKENVIKLISKSSS</sequence>
<dbReference type="AlphaFoldDB" id="A0A6C0CR78"/>
<protein>
    <submittedName>
        <fullName evidence="2">Uncharacterized protein</fullName>
    </submittedName>
</protein>
<feature type="transmembrane region" description="Helical" evidence="1">
    <location>
        <begin position="7"/>
        <end position="27"/>
    </location>
</feature>
<feature type="transmembrane region" description="Helical" evidence="1">
    <location>
        <begin position="33"/>
        <end position="56"/>
    </location>
</feature>
<proteinExistence type="predicted"/>
<evidence type="ECO:0000313" key="2">
    <source>
        <dbReference type="EMBL" id="QHT05975.1"/>
    </source>
</evidence>
<name>A0A6C0CR78_9ZZZZ</name>
<keyword evidence="1" id="KW-0472">Membrane</keyword>
<organism evidence="2">
    <name type="scientific">viral metagenome</name>
    <dbReference type="NCBI Taxonomy" id="1070528"/>
    <lineage>
        <taxon>unclassified sequences</taxon>
        <taxon>metagenomes</taxon>
        <taxon>organismal metagenomes</taxon>
    </lineage>
</organism>
<accession>A0A6C0CR78</accession>
<evidence type="ECO:0000256" key="1">
    <source>
        <dbReference type="SAM" id="Phobius"/>
    </source>
</evidence>
<keyword evidence="1" id="KW-1133">Transmembrane helix</keyword>
<dbReference type="EMBL" id="MN739461">
    <property type="protein sequence ID" value="QHT05975.1"/>
    <property type="molecule type" value="Genomic_DNA"/>
</dbReference>
<keyword evidence="1" id="KW-0812">Transmembrane</keyword>